<protein>
    <submittedName>
        <fullName evidence="2">LuxR family transcriptional regulator</fullName>
    </submittedName>
</protein>
<organism evidence="2 3">
    <name type="scientific">Actinomadura rudentiformis</name>
    <dbReference type="NCBI Taxonomy" id="359158"/>
    <lineage>
        <taxon>Bacteria</taxon>
        <taxon>Bacillati</taxon>
        <taxon>Actinomycetota</taxon>
        <taxon>Actinomycetes</taxon>
        <taxon>Streptosporangiales</taxon>
        <taxon>Thermomonosporaceae</taxon>
        <taxon>Actinomadura</taxon>
    </lineage>
</organism>
<dbReference type="SUPFAM" id="SSF46894">
    <property type="entry name" value="C-terminal effector domain of the bipartite response regulators"/>
    <property type="match status" value="1"/>
</dbReference>
<sequence>MGEVDRLPVEPSSFVGRAAELAAVGDALASARLLTLVGPGGCGKTRLAIRVCREQEGRWADGVHWAGLEHEPDGRQIAHRVAEALGLVLPGGSDTVPGLVQALRGRSLLLALDNCEHVLDEAAGFASAVLTQCPGVKILATSRATLGAGGERVWRVPPLALADALELFVERSATGDTSAARRICDRLDRLPLALELAAGWADTLSPAQIAEALAGSYALLEGGARTAAFRQRTLEGSMRWSHDLLEEDERVLFRRLAVFEPGFGVESACTVAALPAERALRALRGLVDKSLVVADTAGPVARYRMLGVVRAFALARLRDAGEEDAVRARHLKAQLALVEEARPLLETDRDAWRARIGEDYANLRSALGWGLRRADPGPARCLAAELAWLWHLESRRAEGLRLLREAAERGRGERTALQARVLLAQALVADSGGPGPESHAAARAARELAVETGAEAAARLAGLLAALGLLESDLEAAAAEAARLRGEALEAGDGFVADAAAALVGLVHLQRDEHGDAIMQLRAALEGLLRRGDRGVASSALGWLAQATAGSGDLKQAEDLAERSVATAEPLRDFHRIGLARGILAEVRTARGRLDAAAEALRPIDRLRAESGETGGSTYVPGWERRKALLALALGRADEAVALCRAEAAWRGEASGHLEPETRLVLARAQRESGDEAGAARTLDVLEESPLAAAMPRVRAGILEQRALLLAAADDPGAVALHHEALRIRTGHELVLDLITGLGHLADLARRRGAAETAAVLTGAVQRAREDAGAEPAPPGGDPALRAALDRGRALGLREAVAYARRARGPRRRPGSGWASLTPTERSVVELAVQGLSNPQIAARLLMSRGTVKTHLAHVYAKLHVANRTELARLSTDRF</sequence>
<reference evidence="2 3" key="1">
    <citation type="submission" date="2019-09" db="EMBL/GenBank/DDBJ databases">
        <title>Actinomadura physcomitrii sp. nov., a novel actinomycete isolated from moss [Physcomitrium sphaericum (Ludw) Fuernr].</title>
        <authorList>
            <person name="Zhuang X."/>
            <person name="Liu C."/>
        </authorList>
    </citation>
    <scope>NUCLEOTIDE SEQUENCE [LARGE SCALE GENOMIC DNA]</scope>
    <source>
        <strain evidence="2 3">HMC1</strain>
    </source>
</reference>
<accession>A0A6H9Z5W4</accession>
<dbReference type="InterPro" id="IPR000792">
    <property type="entry name" value="Tscrpt_reg_LuxR_C"/>
</dbReference>
<dbReference type="InterPro" id="IPR058852">
    <property type="entry name" value="HTH_77"/>
</dbReference>
<dbReference type="PANTHER" id="PTHR47691:SF3">
    <property type="entry name" value="HTH-TYPE TRANSCRIPTIONAL REGULATOR RV0890C-RELATED"/>
    <property type="match status" value="1"/>
</dbReference>
<dbReference type="AlphaFoldDB" id="A0A6H9Z5W4"/>
<dbReference type="OrthoDB" id="9812579at2"/>
<evidence type="ECO:0000313" key="2">
    <source>
        <dbReference type="EMBL" id="KAB2349033.1"/>
    </source>
</evidence>
<feature type="domain" description="HTH luxR-type" evidence="1">
    <location>
        <begin position="814"/>
        <end position="879"/>
    </location>
</feature>
<dbReference type="Gene3D" id="3.40.50.300">
    <property type="entry name" value="P-loop containing nucleotide triphosphate hydrolases"/>
    <property type="match status" value="1"/>
</dbReference>
<dbReference type="PROSITE" id="PS50043">
    <property type="entry name" value="HTH_LUXR_2"/>
    <property type="match status" value="1"/>
</dbReference>
<dbReference type="GO" id="GO:0006355">
    <property type="term" value="P:regulation of DNA-templated transcription"/>
    <property type="evidence" value="ECO:0007669"/>
    <property type="project" value="InterPro"/>
</dbReference>
<dbReference type="InterPro" id="IPR011990">
    <property type="entry name" value="TPR-like_helical_dom_sf"/>
</dbReference>
<dbReference type="SMART" id="SM00421">
    <property type="entry name" value="HTH_LUXR"/>
    <property type="match status" value="1"/>
</dbReference>
<dbReference type="InterPro" id="IPR036388">
    <property type="entry name" value="WH-like_DNA-bd_sf"/>
</dbReference>
<dbReference type="PANTHER" id="PTHR47691">
    <property type="entry name" value="REGULATOR-RELATED"/>
    <property type="match status" value="1"/>
</dbReference>
<evidence type="ECO:0000313" key="3">
    <source>
        <dbReference type="Proteomes" id="UP000468735"/>
    </source>
</evidence>
<dbReference type="PRINTS" id="PR00038">
    <property type="entry name" value="HTHLUXR"/>
</dbReference>
<name>A0A6H9Z5W4_9ACTN</name>
<dbReference type="SUPFAM" id="SSF52540">
    <property type="entry name" value="P-loop containing nucleoside triphosphate hydrolases"/>
    <property type="match status" value="1"/>
</dbReference>
<dbReference type="SUPFAM" id="SSF48452">
    <property type="entry name" value="TPR-like"/>
    <property type="match status" value="1"/>
</dbReference>
<dbReference type="RefSeq" id="WP_151560807.1">
    <property type="nucleotide sequence ID" value="NZ_WBMT01000006.1"/>
</dbReference>
<dbReference type="InterPro" id="IPR016032">
    <property type="entry name" value="Sig_transdc_resp-reg_C-effctor"/>
</dbReference>
<keyword evidence="3" id="KW-1185">Reference proteome</keyword>
<comment type="caution">
    <text evidence="2">The sequence shown here is derived from an EMBL/GenBank/DDBJ whole genome shotgun (WGS) entry which is preliminary data.</text>
</comment>
<gene>
    <name evidence="2" type="ORF">F8566_14955</name>
</gene>
<dbReference type="Pfam" id="PF25872">
    <property type="entry name" value="HTH_77"/>
    <property type="match status" value="1"/>
</dbReference>
<dbReference type="GO" id="GO:0003677">
    <property type="term" value="F:DNA binding"/>
    <property type="evidence" value="ECO:0007669"/>
    <property type="project" value="InterPro"/>
</dbReference>
<evidence type="ECO:0000259" key="1">
    <source>
        <dbReference type="PROSITE" id="PS50043"/>
    </source>
</evidence>
<proteinExistence type="predicted"/>
<dbReference type="InterPro" id="IPR027417">
    <property type="entry name" value="P-loop_NTPase"/>
</dbReference>
<dbReference type="EMBL" id="WBMT01000006">
    <property type="protein sequence ID" value="KAB2349033.1"/>
    <property type="molecule type" value="Genomic_DNA"/>
</dbReference>
<dbReference type="Pfam" id="PF00196">
    <property type="entry name" value="GerE"/>
    <property type="match status" value="1"/>
</dbReference>
<dbReference type="CDD" id="cd06170">
    <property type="entry name" value="LuxR_C_like"/>
    <property type="match status" value="1"/>
</dbReference>
<dbReference type="PROSITE" id="PS00622">
    <property type="entry name" value="HTH_LUXR_1"/>
    <property type="match status" value="1"/>
</dbReference>
<dbReference type="Gene3D" id="1.25.40.10">
    <property type="entry name" value="Tetratricopeptide repeat domain"/>
    <property type="match status" value="1"/>
</dbReference>
<dbReference type="Proteomes" id="UP000468735">
    <property type="component" value="Unassembled WGS sequence"/>
</dbReference>
<dbReference type="Gene3D" id="1.10.10.10">
    <property type="entry name" value="Winged helix-like DNA-binding domain superfamily/Winged helix DNA-binding domain"/>
    <property type="match status" value="1"/>
</dbReference>